<dbReference type="Pfam" id="PF00589">
    <property type="entry name" value="Phage_integrase"/>
    <property type="match status" value="1"/>
</dbReference>
<evidence type="ECO:0000259" key="11">
    <source>
        <dbReference type="PROSITE" id="PS51898"/>
    </source>
</evidence>
<dbReference type="Gene3D" id="1.10.443.10">
    <property type="entry name" value="Intergrase catalytic core"/>
    <property type="match status" value="1"/>
</dbReference>
<dbReference type="PANTHER" id="PTHR30349">
    <property type="entry name" value="PHAGE INTEGRASE-RELATED"/>
    <property type="match status" value="1"/>
</dbReference>
<feature type="compositionally biased region" description="Basic and acidic residues" evidence="10">
    <location>
        <begin position="327"/>
        <end position="337"/>
    </location>
</feature>
<feature type="region of interest" description="Disordered" evidence="10">
    <location>
        <begin position="60"/>
        <end position="84"/>
    </location>
</feature>
<feature type="domain" description="Core-binding (CB)" evidence="12">
    <location>
        <begin position="353"/>
        <end position="457"/>
    </location>
</feature>
<dbReference type="EMBL" id="SACT01000014">
    <property type="protein sequence ID" value="RVT47677.1"/>
    <property type="molecule type" value="Genomic_DNA"/>
</dbReference>
<keyword evidence="14" id="KW-1185">Reference proteome</keyword>
<evidence type="ECO:0000256" key="5">
    <source>
        <dbReference type="ARBA" id="ARBA00022908"/>
    </source>
</evidence>
<dbReference type="InterPro" id="IPR011010">
    <property type="entry name" value="DNA_brk_join_enz"/>
</dbReference>
<dbReference type="Pfam" id="PF12482">
    <property type="entry name" value="DUF3701"/>
    <property type="match status" value="1"/>
</dbReference>
<keyword evidence="6 9" id="KW-0238">DNA-binding</keyword>
<dbReference type="PROSITE" id="PS51900">
    <property type="entry name" value="CB"/>
    <property type="match status" value="1"/>
</dbReference>
<evidence type="ECO:0000256" key="2">
    <source>
        <dbReference type="ARBA" id="ARBA00022490"/>
    </source>
</evidence>
<evidence type="ECO:0000259" key="12">
    <source>
        <dbReference type="PROSITE" id="PS51900"/>
    </source>
</evidence>
<evidence type="ECO:0000256" key="4">
    <source>
        <dbReference type="ARBA" id="ARBA00022829"/>
    </source>
</evidence>
<protein>
    <recommendedName>
        <fullName evidence="15">Integrase</fullName>
    </recommendedName>
</protein>
<keyword evidence="5" id="KW-0229">DNA integration</keyword>
<evidence type="ECO:0000256" key="1">
    <source>
        <dbReference type="ARBA" id="ARBA00004496"/>
    </source>
</evidence>
<dbReference type="InterPro" id="IPR010998">
    <property type="entry name" value="Integrase_recombinase_N"/>
</dbReference>
<dbReference type="PROSITE" id="PS51898">
    <property type="entry name" value="TYR_RECOMBINASE"/>
    <property type="match status" value="1"/>
</dbReference>
<evidence type="ECO:0000256" key="9">
    <source>
        <dbReference type="PROSITE-ProRule" id="PRU01248"/>
    </source>
</evidence>
<reference evidence="13 14" key="1">
    <citation type="submission" date="2019-01" db="EMBL/GenBank/DDBJ databases">
        <authorList>
            <person name="Chen W.-M."/>
        </authorList>
    </citation>
    <scope>NUCLEOTIDE SEQUENCE [LARGE SCALE GENOMIC DNA]</scope>
    <source>
        <strain evidence="13 14">ICH-3</strain>
    </source>
</reference>
<dbReference type="AlphaFoldDB" id="A0A3S2TYT5"/>
<comment type="subcellular location">
    <subcellularLocation>
        <location evidence="1">Cytoplasm</location>
    </subcellularLocation>
</comment>
<evidence type="ECO:0008006" key="15">
    <source>
        <dbReference type="Google" id="ProtNLM"/>
    </source>
</evidence>
<evidence type="ECO:0000313" key="14">
    <source>
        <dbReference type="Proteomes" id="UP000288178"/>
    </source>
</evidence>
<dbReference type="GO" id="GO:0015074">
    <property type="term" value="P:DNA integration"/>
    <property type="evidence" value="ECO:0007669"/>
    <property type="project" value="UniProtKB-KW"/>
</dbReference>
<dbReference type="GO" id="GO:0003677">
    <property type="term" value="F:DNA binding"/>
    <property type="evidence" value="ECO:0007669"/>
    <property type="project" value="UniProtKB-UniRule"/>
</dbReference>
<dbReference type="SUPFAM" id="SSF56349">
    <property type="entry name" value="DNA breaking-rejoining enzymes"/>
    <property type="match status" value="1"/>
</dbReference>
<evidence type="ECO:0000313" key="13">
    <source>
        <dbReference type="EMBL" id="RVT47677.1"/>
    </source>
</evidence>
<keyword evidence="7" id="KW-0233">DNA recombination</keyword>
<keyword evidence="2" id="KW-0963">Cytoplasm</keyword>
<evidence type="ECO:0000256" key="7">
    <source>
        <dbReference type="ARBA" id="ARBA00023172"/>
    </source>
</evidence>
<name>A0A3S2TYT5_9BURK</name>
<dbReference type="GO" id="GO:0051301">
    <property type="term" value="P:cell division"/>
    <property type="evidence" value="ECO:0007669"/>
    <property type="project" value="UniProtKB-KW"/>
</dbReference>
<keyword evidence="4" id="KW-0159">Chromosome partition</keyword>
<dbReference type="PANTHER" id="PTHR30349:SF77">
    <property type="entry name" value="TYROSINE RECOMBINASE XERC"/>
    <property type="match status" value="1"/>
</dbReference>
<dbReference type="CDD" id="cd00397">
    <property type="entry name" value="DNA_BRE_C"/>
    <property type="match status" value="1"/>
</dbReference>
<evidence type="ECO:0000256" key="6">
    <source>
        <dbReference type="ARBA" id="ARBA00023125"/>
    </source>
</evidence>
<dbReference type="Gene3D" id="1.10.150.130">
    <property type="match status" value="1"/>
</dbReference>
<sequence length="701" mass="78931">MGPDLRTRKRVRGAAGPPSPAFQATRYLDNPYYHSSGFRPTNPLVLGQTSRTLFSDKHLGTLEGAPSCERPSSPVVPASHPMSTETPRLSHAHMAYVRCWAEGLELVPAWNRYLYVNGAGDARRARSELRRLLDELRALARAHGRPEIAALLRRDPEAIPDGTGSRIPTLEEFAADQPADFYSEAELIALHQERYGSADARSAARRRQRLRERLVQAVQWLTSVGARAPSPDDAASAWLDERVARRLEAVGILTLRDLVLWIRTKGFHWYRHIPKVGPEGASRVVRWIREHEDSLGALPSPALAPLSQIDTVALTPPPRVGIVPLERFRPPAERDGSRGTNRASPDRCKVAASNDYEAIQAWLRLRVEGTHTWRAYRKEAERFLLWAVIQRRKPLSSLDGDDCVSYRDFLASPGPEWTGPRNARRWSEAWRPFEGALSVRSQSTAMTIVRSLCEWLVRRHYLDSNPWDDVPARPDAPSMPQLRALSRKQWQLVQEWIHDELVSAPSPALHRLKFILDFAYMTGMRLAELASAEFGWLRHEQLDDGEWVWSIMVLGKRKKWREVPLPDPAVEALRAYLRSRGLDPDLLANDPKAPLVARLGEESPLSAARIYEILAAGFERCANHVLATDGRAADQIRAASTHWLRHTYGSHSAARGVPQDVLQANLGHESLATTSIYVRAEKARRHRAVRDAFGDGEPRPD</sequence>
<keyword evidence="3" id="KW-0132">Cell division</keyword>
<dbReference type="InterPro" id="IPR013762">
    <property type="entry name" value="Integrase-like_cat_sf"/>
</dbReference>
<gene>
    <name evidence="13" type="ORF">ENE75_23955</name>
</gene>
<feature type="domain" description="Tyr recombinase" evidence="11">
    <location>
        <begin position="480"/>
        <end position="691"/>
    </location>
</feature>
<feature type="region of interest" description="Disordered" evidence="10">
    <location>
        <begin position="327"/>
        <end position="347"/>
    </location>
</feature>
<dbReference type="GO" id="GO:0005737">
    <property type="term" value="C:cytoplasm"/>
    <property type="evidence" value="ECO:0007669"/>
    <property type="project" value="UniProtKB-SubCell"/>
</dbReference>
<dbReference type="InterPro" id="IPR044068">
    <property type="entry name" value="CB"/>
</dbReference>
<dbReference type="InterPro" id="IPR050090">
    <property type="entry name" value="Tyrosine_recombinase_XerCD"/>
</dbReference>
<evidence type="ECO:0000256" key="10">
    <source>
        <dbReference type="SAM" id="MobiDB-lite"/>
    </source>
</evidence>
<evidence type="ECO:0000256" key="8">
    <source>
        <dbReference type="ARBA" id="ARBA00023306"/>
    </source>
</evidence>
<dbReference type="GO" id="GO:0006310">
    <property type="term" value="P:DNA recombination"/>
    <property type="evidence" value="ECO:0007669"/>
    <property type="project" value="UniProtKB-KW"/>
</dbReference>
<comment type="caution">
    <text evidence="13">The sequence shown here is derived from an EMBL/GenBank/DDBJ whole genome shotgun (WGS) entry which is preliminary data.</text>
</comment>
<dbReference type="Proteomes" id="UP000288178">
    <property type="component" value="Unassembled WGS sequence"/>
</dbReference>
<dbReference type="InterPro" id="IPR022169">
    <property type="entry name" value="DUF3701"/>
</dbReference>
<proteinExistence type="predicted"/>
<dbReference type="InterPro" id="IPR002104">
    <property type="entry name" value="Integrase_catalytic"/>
</dbReference>
<keyword evidence="8" id="KW-0131">Cell cycle</keyword>
<feature type="region of interest" description="Disordered" evidence="10">
    <location>
        <begin position="1"/>
        <end position="23"/>
    </location>
</feature>
<accession>A0A3S2TYT5</accession>
<dbReference type="GO" id="GO:0007059">
    <property type="term" value="P:chromosome segregation"/>
    <property type="evidence" value="ECO:0007669"/>
    <property type="project" value="UniProtKB-KW"/>
</dbReference>
<organism evidence="13 14">
    <name type="scientific">Rubrivivax albus</name>
    <dbReference type="NCBI Taxonomy" id="2499835"/>
    <lineage>
        <taxon>Bacteria</taxon>
        <taxon>Pseudomonadati</taxon>
        <taxon>Pseudomonadota</taxon>
        <taxon>Betaproteobacteria</taxon>
        <taxon>Burkholderiales</taxon>
        <taxon>Sphaerotilaceae</taxon>
        <taxon>Rubrivivax</taxon>
    </lineage>
</organism>
<evidence type="ECO:0000256" key="3">
    <source>
        <dbReference type="ARBA" id="ARBA00022618"/>
    </source>
</evidence>